<evidence type="ECO:0000256" key="17">
    <source>
        <dbReference type="HAMAP-Rule" id="MF_00205"/>
    </source>
</evidence>
<dbReference type="GO" id="GO:0005737">
    <property type="term" value="C:cytoplasm"/>
    <property type="evidence" value="ECO:0007669"/>
    <property type="project" value="UniProtKB-SubCell"/>
</dbReference>
<keyword evidence="13 17" id="KW-0234">DNA repair</keyword>
<dbReference type="Pfam" id="PF17755">
    <property type="entry name" value="UvrA_DNA-bind"/>
    <property type="match status" value="1"/>
</dbReference>
<dbReference type="InterPro" id="IPR027417">
    <property type="entry name" value="P-loop_NTPase"/>
</dbReference>
<dbReference type="SMART" id="SM00382">
    <property type="entry name" value="AAA"/>
    <property type="match status" value="2"/>
</dbReference>
<feature type="binding site" evidence="17">
    <location>
        <begin position="637"/>
        <end position="644"/>
    </location>
    <ligand>
        <name>ATP</name>
        <dbReference type="ChEBI" id="CHEBI:30616"/>
    </ligand>
</feature>
<evidence type="ECO:0000256" key="12">
    <source>
        <dbReference type="ARBA" id="ARBA00023125"/>
    </source>
</evidence>
<keyword evidence="17" id="KW-0742">SOS response</keyword>
<evidence type="ECO:0000256" key="8">
    <source>
        <dbReference type="ARBA" id="ARBA00022771"/>
    </source>
</evidence>
<comment type="caution">
    <text evidence="19">The sequence shown here is derived from an EMBL/GenBank/DDBJ whole genome shotgun (WGS) entry which is preliminary data.</text>
</comment>
<feature type="binding site" evidence="17">
    <location>
        <begin position="33"/>
        <end position="40"/>
    </location>
    <ligand>
        <name>ATP</name>
        <dbReference type="ChEBI" id="CHEBI:30616"/>
    </ligand>
</feature>
<accession>A0AAW4WY30</accession>
<keyword evidence="10 17" id="KW-0067">ATP-binding</keyword>
<dbReference type="NCBIfam" id="TIGR00630">
    <property type="entry name" value="uvra"/>
    <property type="match status" value="1"/>
</dbReference>
<dbReference type="InterPro" id="IPR017871">
    <property type="entry name" value="ABC_transporter-like_CS"/>
</dbReference>
<dbReference type="GO" id="GO:0009381">
    <property type="term" value="F:excinuclease ABC activity"/>
    <property type="evidence" value="ECO:0007669"/>
    <property type="project" value="UniProtKB-UniRule"/>
</dbReference>
<evidence type="ECO:0000256" key="10">
    <source>
        <dbReference type="ARBA" id="ARBA00022840"/>
    </source>
</evidence>
<keyword evidence="4 17" id="KW-0677">Repeat</keyword>
<dbReference type="Gene3D" id="1.20.1580.10">
    <property type="entry name" value="ABC transporter ATPase like domain"/>
    <property type="match status" value="2"/>
</dbReference>
<gene>
    <name evidence="17 19" type="primary">uvrA</name>
    <name evidence="19" type="ORF">LJ207_06475</name>
</gene>
<keyword evidence="8 17" id="KW-0863">Zinc-finger</keyword>
<keyword evidence="3 17" id="KW-0479">Metal-binding</keyword>
<evidence type="ECO:0000256" key="14">
    <source>
        <dbReference type="ARBA" id="ARBA00038000"/>
    </source>
</evidence>
<sequence>MAKDRIIVKGAEEHNLKKIDLDIPRDKLIVITGLSGSGKSSLAFDTIYAEGQRRYVESLSAYARQFLGQMEKPRVEYIEGLSPAISIDQKTTSRNPRSTVGTVTEIYDYLRLLYARVGIPHCPECGQEINSQTVDEIVDQVLELPERTKIMVMAPIVRGRKGEHERTFLQAVRDGFVRARIDGEIMLLEEAEKLDKNIKHDIEVIVDRLIVKQGIRERLADSVETALEYADGLVMINEVDGQTTTYSEKFACVDCGISLEEKSPRMFSFNSPYGACDNCGGLGVKKEFDPELILDKDKSIAEGGIIPWKNSSSRYYPALLAALAEKHDFSRQTPLKKLDEDLIKLLLYGSKEKITFPYTNRYGRTRDHTTKFKGVIGYLQKRMSDSDSPGTHKRMERYMNEIPCQVCGGQRLKPEVLAVTIGGLSIAEFTAFSIKDAYSFLEEVEFDQRRAYIGKEILKEIKARLSFLIDVGLDYLTLDRSAGTLSGGEAQRIRLATQIGSGLVGVLYILDEPSIGLHQRDNNRLIRTLEHIRDQGNTVIVVEHDEETIRSADHIIDIGPGAGKHGGEIVAQGSVDDIINEKRSLTGQYLNGSKKIEVPADRYQPNGNWLTIEGARQHNLKNIDVDIPLGTFTCVTGVSGSGKSTLVNNVLKRRLMKEIYDSTLHPGDHDGLKGLEQIDKVINIDQSPIGRTPRSNPVTYTKVFNYIRDVFASTPEAKQRGYEIGRFSFNVKGGRCEACKGQGEEQIEMHFLPDVYVPCEVCDGKRYNRETLEIKYKGKNIADVLDMNVEEALEFFENIETIRRRLQTLYDVGLGYIRLGQPATTLSGGEAQRVKIAKELGKRSTGQTIYLLDEPTTGLHFDDVKKLLSVLHRLREDGNTVIVIEHNLDVIKSADYIIDLGPEGGEKGGQLIAKGSPEAVANTEGSYTGKFLKDIL</sequence>
<dbReference type="InterPro" id="IPR041552">
    <property type="entry name" value="UvrA_DNA-bd"/>
</dbReference>
<dbReference type="PANTHER" id="PTHR43152">
    <property type="entry name" value="UVRABC SYSTEM PROTEIN A"/>
    <property type="match status" value="1"/>
</dbReference>
<dbReference type="HAMAP" id="MF_00205">
    <property type="entry name" value="UvrA"/>
    <property type="match status" value="1"/>
</dbReference>
<evidence type="ECO:0000256" key="5">
    <source>
        <dbReference type="ARBA" id="ARBA00022741"/>
    </source>
</evidence>
<comment type="subcellular location">
    <subcellularLocation>
        <location evidence="1 17">Cytoplasm</location>
    </subcellularLocation>
</comment>
<dbReference type="AlphaFoldDB" id="A0AAW4WY30"/>
<dbReference type="GO" id="GO:0009380">
    <property type="term" value="C:excinuclease repair complex"/>
    <property type="evidence" value="ECO:0007669"/>
    <property type="project" value="InterPro"/>
</dbReference>
<dbReference type="InterPro" id="IPR003439">
    <property type="entry name" value="ABC_transporter-like_ATP-bd"/>
</dbReference>
<feature type="zinc finger region" description="C4-type" evidence="17">
    <location>
        <begin position="736"/>
        <end position="762"/>
    </location>
</feature>
<comment type="subunit">
    <text evidence="17">Forms a heterotetramer with UvrB during the search for lesions.</text>
</comment>
<keyword evidence="7 17" id="KW-0228">DNA excision</keyword>
<organism evidence="19 20">
    <name type="scientific">Halanaerobium polyolivorans</name>
    <dbReference type="NCBI Taxonomy" id="2886943"/>
    <lineage>
        <taxon>Bacteria</taxon>
        <taxon>Bacillati</taxon>
        <taxon>Bacillota</taxon>
        <taxon>Clostridia</taxon>
        <taxon>Halanaerobiales</taxon>
        <taxon>Halanaerobiaceae</taxon>
        <taxon>Halanaerobium</taxon>
    </lineage>
</organism>
<evidence type="ECO:0000313" key="19">
    <source>
        <dbReference type="EMBL" id="MCC3144963.1"/>
    </source>
</evidence>
<dbReference type="RefSeq" id="WP_229345315.1">
    <property type="nucleotide sequence ID" value="NZ_JAJFAT010000007.1"/>
</dbReference>
<keyword evidence="2 17" id="KW-0963">Cytoplasm</keyword>
<dbReference type="CDD" id="cd03270">
    <property type="entry name" value="ABC_UvrA_I"/>
    <property type="match status" value="1"/>
</dbReference>
<evidence type="ECO:0000256" key="9">
    <source>
        <dbReference type="ARBA" id="ARBA00022833"/>
    </source>
</evidence>
<dbReference type="EMBL" id="JAJFAT010000007">
    <property type="protein sequence ID" value="MCC3144963.1"/>
    <property type="molecule type" value="Genomic_DNA"/>
</dbReference>
<dbReference type="FunFam" id="1.20.1580.10:FF:000002">
    <property type="entry name" value="UvrABC system protein A"/>
    <property type="match status" value="1"/>
</dbReference>
<evidence type="ECO:0000256" key="11">
    <source>
        <dbReference type="ARBA" id="ARBA00022881"/>
    </source>
</evidence>
<dbReference type="GO" id="GO:0009432">
    <property type="term" value="P:SOS response"/>
    <property type="evidence" value="ECO:0007669"/>
    <property type="project" value="UniProtKB-UniRule"/>
</dbReference>
<evidence type="ECO:0000256" key="3">
    <source>
        <dbReference type="ARBA" id="ARBA00022723"/>
    </source>
</evidence>
<evidence type="ECO:0000256" key="7">
    <source>
        <dbReference type="ARBA" id="ARBA00022769"/>
    </source>
</evidence>
<dbReference type="PROSITE" id="PS00211">
    <property type="entry name" value="ABC_TRANSPORTER_1"/>
    <property type="match status" value="2"/>
</dbReference>
<dbReference type="PROSITE" id="PS50893">
    <property type="entry name" value="ABC_TRANSPORTER_2"/>
    <property type="match status" value="1"/>
</dbReference>
<dbReference type="InterPro" id="IPR041102">
    <property type="entry name" value="UvrA_inter"/>
</dbReference>
<reference evidence="19 20" key="1">
    <citation type="submission" date="2021-10" db="EMBL/GenBank/DDBJ databases">
        <authorList>
            <person name="Grouzdev D.S."/>
            <person name="Pantiukh K.S."/>
            <person name="Krutkina M.S."/>
        </authorList>
    </citation>
    <scope>NUCLEOTIDE SEQUENCE [LARGE SCALE GENOMIC DNA]</scope>
    <source>
        <strain evidence="19 20">Z-7514</strain>
    </source>
</reference>
<comment type="similarity">
    <text evidence="14 17">Belongs to the ABC transporter superfamily. UvrA family.</text>
</comment>
<evidence type="ECO:0000313" key="20">
    <source>
        <dbReference type="Proteomes" id="UP001199296"/>
    </source>
</evidence>
<evidence type="ECO:0000259" key="18">
    <source>
        <dbReference type="PROSITE" id="PS50893"/>
    </source>
</evidence>
<evidence type="ECO:0000256" key="15">
    <source>
        <dbReference type="ARBA" id="ARBA00039316"/>
    </source>
</evidence>
<comment type="function">
    <text evidence="17">The UvrABC repair system catalyzes the recognition and processing of DNA lesions. UvrA is an ATPase and a DNA-binding protein. A damage recognition complex composed of 2 UvrA and 2 UvrB subunits scans DNA for abnormalities. When the presence of a lesion has been verified by UvrB, the UvrA molecules dissociate.</text>
</comment>
<keyword evidence="20" id="KW-1185">Reference proteome</keyword>
<dbReference type="Pfam" id="PF17760">
    <property type="entry name" value="UvrA_inter"/>
    <property type="match status" value="1"/>
</dbReference>
<dbReference type="GO" id="GO:0008270">
    <property type="term" value="F:zinc ion binding"/>
    <property type="evidence" value="ECO:0007669"/>
    <property type="project" value="UniProtKB-UniRule"/>
</dbReference>
<dbReference type="GO" id="GO:0016887">
    <property type="term" value="F:ATP hydrolysis activity"/>
    <property type="evidence" value="ECO:0007669"/>
    <property type="project" value="InterPro"/>
</dbReference>
<dbReference type="Gene3D" id="1.10.8.280">
    <property type="entry name" value="ABC transporter ATPase domain-like"/>
    <property type="match status" value="1"/>
</dbReference>
<evidence type="ECO:0000256" key="16">
    <source>
        <dbReference type="ARBA" id="ARBA00042156"/>
    </source>
</evidence>
<feature type="zinc finger region" description="C4-type" evidence="17">
    <location>
        <begin position="252"/>
        <end position="279"/>
    </location>
</feature>
<dbReference type="InterPro" id="IPR003593">
    <property type="entry name" value="AAA+_ATPase"/>
</dbReference>
<protein>
    <recommendedName>
        <fullName evidence="15 17">UvrABC system protein A</fullName>
        <shortName evidence="17">UvrA protein</shortName>
    </recommendedName>
    <alternativeName>
        <fullName evidence="16 17">Excinuclease ABC subunit A</fullName>
    </alternativeName>
</protein>
<dbReference type="Proteomes" id="UP001199296">
    <property type="component" value="Unassembled WGS sequence"/>
</dbReference>
<keyword evidence="19" id="KW-0378">Hydrolase</keyword>
<dbReference type="InterPro" id="IPR013815">
    <property type="entry name" value="ATP_grasp_subdomain_1"/>
</dbReference>
<evidence type="ECO:0000256" key="2">
    <source>
        <dbReference type="ARBA" id="ARBA00022490"/>
    </source>
</evidence>
<dbReference type="InterPro" id="IPR004602">
    <property type="entry name" value="UvrA"/>
</dbReference>
<name>A0AAW4WY30_9FIRM</name>
<dbReference type="Gene3D" id="3.40.50.300">
    <property type="entry name" value="P-loop containing nucleotide triphosphate hydrolases"/>
    <property type="match status" value="2"/>
</dbReference>
<feature type="domain" description="ABC transporter" evidence="18">
    <location>
        <begin position="603"/>
        <end position="933"/>
    </location>
</feature>
<keyword evidence="9 17" id="KW-0862">Zinc</keyword>
<dbReference type="PANTHER" id="PTHR43152:SF3">
    <property type="entry name" value="UVRABC SYSTEM PROTEIN A"/>
    <property type="match status" value="1"/>
</dbReference>
<evidence type="ECO:0000256" key="4">
    <source>
        <dbReference type="ARBA" id="ARBA00022737"/>
    </source>
</evidence>
<dbReference type="SUPFAM" id="SSF52540">
    <property type="entry name" value="P-loop containing nucleoside triphosphate hydrolases"/>
    <property type="match status" value="2"/>
</dbReference>
<evidence type="ECO:0000256" key="6">
    <source>
        <dbReference type="ARBA" id="ARBA00022763"/>
    </source>
</evidence>
<evidence type="ECO:0000256" key="1">
    <source>
        <dbReference type="ARBA" id="ARBA00004496"/>
    </source>
</evidence>
<keyword evidence="12 17" id="KW-0238">DNA-binding</keyword>
<keyword evidence="11 17" id="KW-0267">Excision nuclease</keyword>
<proteinExistence type="inferred from homology"/>
<dbReference type="Gene3D" id="3.30.1490.20">
    <property type="entry name" value="ATP-grasp fold, A domain"/>
    <property type="match status" value="1"/>
</dbReference>
<dbReference type="CDD" id="cd03271">
    <property type="entry name" value="ABC_UvrA_II"/>
    <property type="match status" value="1"/>
</dbReference>
<keyword evidence="6 17" id="KW-0227">DNA damage</keyword>
<dbReference type="NCBIfam" id="NF001503">
    <property type="entry name" value="PRK00349.1"/>
    <property type="match status" value="1"/>
</dbReference>
<evidence type="ECO:0000256" key="13">
    <source>
        <dbReference type="ARBA" id="ARBA00023204"/>
    </source>
</evidence>
<keyword evidence="5 17" id="KW-0547">Nucleotide-binding</keyword>
<dbReference type="GO" id="GO:0003677">
    <property type="term" value="F:DNA binding"/>
    <property type="evidence" value="ECO:0007669"/>
    <property type="project" value="UniProtKB-UniRule"/>
</dbReference>
<dbReference type="GO" id="GO:0005524">
    <property type="term" value="F:ATP binding"/>
    <property type="evidence" value="ECO:0007669"/>
    <property type="project" value="UniProtKB-UniRule"/>
</dbReference>
<dbReference type="GO" id="GO:0006289">
    <property type="term" value="P:nucleotide-excision repair"/>
    <property type="evidence" value="ECO:0007669"/>
    <property type="project" value="UniProtKB-UniRule"/>
</dbReference>